<organism evidence="2 3">
    <name type="scientific">Formosa undariae</name>
    <dbReference type="NCBI Taxonomy" id="1325436"/>
    <lineage>
        <taxon>Bacteria</taxon>
        <taxon>Pseudomonadati</taxon>
        <taxon>Bacteroidota</taxon>
        <taxon>Flavobacteriia</taxon>
        <taxon>Flavobacteriales</taxon>
        <taxon>Flavobacteriaceae</taxon>
        <taxon>Formosa</taxon>
    </lineage>
</organism>
<dbReference type="EMBL" id="JBHMEZ010000032">
    <property type="protein sequence ID" value="MFB9055111.1"/>
    <property type="molecule type" value="Genomic_DNA"/>
</dbReference>
<keyword evidence="2" id="KW-0012">Acyltransferase</keyword>
<dbReference type="SUPFAM" id="SSF55729">
    <property type="entry name" value="Acyl-CoA N-acyltransferases (Nat)"/>
    <property type="match status" value="1"/>
</dbReference>
<reference evidence="2 3" key="1">
    <citation type="submission" date="2024-09" db="EMBL/GenBank/DDBJ databases">
        <authorList>
            <person name="Sun Q."/>
            <person name="Mori K."/>
        </authorList>
    </citation>
    <scope>NUCLEOTIDE SEQUENCE [LARGE SCALE GENOMIC DNA]</scope>
    <source>
        <strain evidence="2 3">CECT 8286</strain>
    </source>
</reference>
<proteinExistence type="predicted"/>
<dbReference type="CDD" id="cd04301">
    <property type="entry name" value="NAT_SF"/>
    <property type="match status" value="1"/>
</dbReference>
<dbReference type="Pfam" id="PF00583">
    <property type="entry name" value="Acetyltransf_1"/>
    <property type="match status" value="1"/>
</dbReference>
<comment type="caution">
    <text evidence="2">The sequence shown here is derived from an EMBL/GenBank/DDBJ whole genome shotgun (WGS) entry which is preliminary data.</text>
</comment>
<dbReference type="InterPro" id="IPR016181">
    <property type="entry name" value="Acyl_CoA_acyltransferase"/>
</dbReference>
<dbReference type="InterPro" id="IPR000182">
    <property type="entry name" value="GNAT_dom"/>
</dbReference>
<evidence type="ECO:0000313" key="3">
    <source>
        <dbReference type="Proteomes" id="UP001589605"/>
    </source>
</evidence>
<protein>
    <submittedName>
        <fullName evidence="2">GNAT family N-acetyltransferase</fullName>
        <ecNumber evidence="2">2.3.-.-</ecNumber>
    </submittedName>
</protein>
<dbReference type="RefSeq" id="WP_382384826.1">
    <property type="nucleotide sequence ID" value="NZ_JBHMEZ010000032.1"/>
</dbReference>
<gene>
    <name evidence="2" type="ORF">ACFFVB_18680</name>
</gene>
<name>A0ABV5F6N1_9FLAO</name>
<sequence>MITYKRLTSTESIDFSHVWDLYKTSFPENERRNIKGQVHTLGLNNYYCQIVFKDDQFVGLLFWWDFETLRYIEHIAIRPDRQNEGLGSELMKDFLSLADSKPILLEVEPATTDIQKKRVRFYDKLGFKMNAYDYIQPAIQKSTNPVALTILSFPSQLSIENYNAFITTYHSQIFSHMEIE</sequence>
<feature type="domain" description="N-acetyltransferase" evidence="1">
    <location>
        <begin position="2"/>
        <end position="146"/>
    </location>
</feature>
<accession>A0ABV5F6N1</accession>
<dbReference type="GO" id="GO:0016746">
    <property type="term" value="F:acyltransferase activity"/>
    <property type="evidence" value="ECO:0007669"/>
    <property type="project" value="UniProtKB-KW"/>
</dbReference>
<keyword evidence="3" id="KW-1185">Reference proteome</keyword>
<keyword evidence="2" id="KW-0808">Transferase</keyword>
<dbReference type="PROSITE" id="PS51186">
    <property type="entry name" value="GNAT"/>
    <property type="match status" value="1"/>
</dbReference>
<evidence type="ECO:0000259" key="1">
    <source>
        <dbReference type="PROSITE" id="PS51186"/>
    </source>
</evidence>
<dbReference type="EC" id="2.3.-.-" evidence="2"/>
<dbReference type="Gene3D" id="3.40.630.30">
    <property type="match status" value="1"/>
</dbReference>
<evidence type="ECO:0000313" key="2">
    <source>
        <dbReference type="EMBL" id="MFB9055111.1"/>
    </source>
</evidence>
<dbReference type="Proteomes" id="UP001589605">
    <property type="component" value="Unassembled WGS sequence"/>
</dbReference>